<evidence type="ECO:0000256" key="2">
    <source>
        <dbReference type="ARBA" id="ARBA00022475"/>
    </source>
</evidence>
<keyword evidence="4 6" id="KW-1133">Transmembrane helix</keyword>
<feature type="transmembrane region" description="Helical" evidence="6">
    <location>
        <begin position="294"/>
        <end position="320"/>
    </location>
</feature>
<dbReference type="NCBIfam" id="TIGR00374">
    <property type="entry name" value="flippase-like domain"/>
    <property type="match status" value="1"/>
</dbReference>
<accession>A0A062XLS0</accession>
<keyword evidence="2" id="KW-1003">Cell membrane</keyword>
<evidence type="ECO:0000313" key="7">
    <source>
        <dbReference type="EMBL" id="KDA53487.1"/>
    </source>
</evidence>
<name>A0A062XLS0_9BACT</name>
<evidence type="ECO:0000256" key="4">
    <source>
        <dbReference type="ARBA" id="ARBA00022989"/>
    </source>
</evidence>
<dbReference type="RefSeq" id="WP_038049287.1">
    <property type="nucleotide sequence ID" value="NZ_JMFG01000020.1"/>
</dbReference>
<comment type="subcellular location">
    <subcellularLocation>
        <location evidence="1">Cell membrane</location>
        <topology evidence="1">Multi-pass membrane protein</topology>
    </subcellularLocation>
</comment>
<gene>
    <name evidence="7" type="ORF">EG19_04570</name>
</gene>
<keyword evidence="8" id="KW-1185">Reference proteome</keyword>
<dbReference type="InterPro" id="IPR022791">
    <property type="entry name" value="L-PG_synthase/AglD"/>
</dbReference>
<dbReference type="EMBL" id="JMFG01000020">
    <property type="protein sequence ID" value="KDA53487.1"/>
    <property type="molecule type" value="Genomic_DNA"/>
</dbReference>
<dbReference type="Pfam" id="PF03706">
    <property type="entry name" value="LPG_synthase_TM"/>
    <property type="match status" value="1"/>
</dbReference>
<keyword evidence="3 6" id="KW-0812">Transmembrane</keyword>
<comment type="caution">
    <text evidence="7">The sequence shown here is derived from an EMBL/GenBank/DDBJ whole genome shotgun (WGS) entry which is preliminary data.</text>
</comment>
<feature type="transmembrane region" description="Helical" evidence="6">
    <location>
        <begin position="249"/>
        <end position="274"/>
    </location>
</feature>
<feature type="transmembrane region" description="Helical" evidence="6">
    <location>
        <begin position="47"/>
        <end position="65"/>
    </location>
</feature>
<dbReference type="STRING" id="1312852.EG19_04570"/>
<dbReference type="OrthoDB" id="115478at2"/>
<dbReference type="GO" id="GO:0005886">
    <property type="term" value="C:plasma membrane"/>
    <property type="evidence" value="ECO:0007669"/>
    <property type="project" value="UniProtKB-SubCell"/>
</dbReference>
<evidence type="ECO:0000256" key="3">
    <source>
        <dbReference type="ARBA" id="ARBA00022692"/>
    </source>
</evidence>
<evidence type="ECO:0000313" key="8">
    <source>
        <dbReference type="Proteomes" id="UP000027284"/>
    </source>
</evidence>
<dbReference type="PANTHER" id="PTHR39087:SF2">
    <property type="entry name" value="UPF0104 MEMBRANE PROTEIN MJ1595"/>
    <property type="match status" value="1"/>
</dbReference>
<dbReference type="PANTHER" id="PTHR39087">
    <property type="entry name" value="UPF0104 MEMBRANE PROTEIN MJ1595"/>
    <property type="match status" value="1"/>
</dbReference>
<proteinExistence type="predicted"/>
<organism evidence="7 8">
    <name type="scientific">Thermoanaerobaculum aquaticum</name>
    <dbReference type="NCBI Taxonomy" id="1312852"/>
    <lineage>
        <taxon>Bacteria</taxon>
        <taxon>Pseudomonadati</taxon>
        <taxon>Acidobacteriota</taxon>
        <taxon>Thermoanaerobaculia</taxon>
        <taxon>Thermoanaerobaculales</taxon>
        <taxon>Thermoanaerobaculaceae</taxon>
        <taxon>Thermoanaerobaculum</taxon>
    </lineage>
</organism>
<evidence type="ECO:0000256" key="1">
    <source>
        <dbReference type="ARBA" id="ARBA00004651"/>
    </source>
</evidence>
<evidence type="ECO:0000256" key="6">
    <source>
        <dbReference type="SAM" id="Phobius"/>
    </source>
</evidence>
<sequence>MTGTKSQNALRVVASLLVAVLLLWFFFRKVSLRDVGEVLAAVRLGPLWAAVSLALISYGARAWRWGLLLRGVGKPRYTTLAGCTAAGFATSTVLPARLGELVRPLLLSARAGLPPAATLASIVAERLLDLLTVVFLFALALLTGRQGQEALLPSLLWTLATVAALGTALVILVKARETIVAWLSARATGRWGERLVSFAREVLLGLSFWGDLRHALSLVFASLLTWGLAILQVAVTAQAFGNTLSLREATLVLAVSVVGLAVPTPGGVGGFHAATQFALVTIAVWPLPQATAFALLHHAICFVPVTLVGFGYMLVVGFSWRELRRDKP</sequence>
<protein>
    <recommendedName>
        <fullName evidence="9">Flippase-like domain-containing protein</fullName>
    </recommendedName>
</protein>
<dbReference type="AlphaFoldDB" id="A0A062XLS0"/>
<dbReference type="Proteomes" id="UP000027284">
    <property type="component" value="Unassembled WGS sequence"/>
</dbReference>
<evidence type="ECO:0008006" key="9">
    <source>
        <dbReference type="Google" id="ProtNLM"/>
    </source>
</evidence>
<feature type="transmembrane region" description="Helical" evidence="6">
    <location>
        <begin position="154"/>
        <end position="173"/>
    </location>
</feature>
<feature type="transmembrane region" description="Helical" evidence="6">
    <location>
        <begin position="215"/>
        <end position="237"/>
    </location>
</feature>
<evidence type="ECO:0000256" key="5">
    <source>
        <dbReference type="ARBA" id="ARBA00023136"/>
    </source>
</evidence>
<reference evidence="7 8" key="1">
    <citation type="submission" date="2014-04" db="EMBL/GenBank/DDBJ databases">
        <title>The Genome Sequence of Thermoanaerobaculum aquaticum MP-01, The First Cultivated Group 23 Acidobacterium.</title>
        <authorList>
            <person name="Stamps B.W."/>
            <person name="Losey N.A."/>
            <person name="Lawson P.A."/>
            <person name="Stevenson B.S."/>
        </authorList>
    </citation>
    <scope>NUCLEOTIDE SEQUENCE [LARGE SCALE GENOMIC DNA]</scope>
    <source>
        <strain evidence="7 8">MP-01</strain>
    </source>
</reference>
<keyword evidence="5 6" id="KW-0472">Membrane</keyword>
<feature type="transmembrane region" description="Helical" evidence="6">
    <location>
        <begin position="9"/>
        <end position="27"/>
    </location>
</feature>
<feature type="transmembrane region" description="Helical" evidence="6">
    <location>
        <begin position="116"/>
        <end position="142"/>
    </location>
</feature>